<dbReference type="AlphaFoldDB" id="A0A2N9X794"/>
<evidence type="ECO:0000313" key="11">
    <source>
        <dbReference type="Proteomes" id="UP000230202"/>
    </source>
</evidence>
<evidence type="ECO:0000259" key="9">
    <source>
        <dbReference type="Pfam" id="PF01479"/>
    </source>
</evidence>
<keyword evidence="11" id="KW-1185">Reference proteome</keyword>
<dbReference type="GO" id="GO:0160136">
    <property type="term" value="F:16S rRNA pseudouridine(516) synthase activity"/>
    <property type="evidence" value="ECO:0007669"/>
    <property type="project" value="UniProtKB-EC"/>
</dbReference>
<dbReference type="PANTHER" id="PTHR47683">
    <property type="entry name" value="PSEUDOURIDINE SYNTHASE FAMILY PROTEIN-RELATED"/>
    <property type="match status" value="1"/>
</dbReference>
<dbReference type="SUPFAM" id="SSF55120">
    <property type="entry name" value="Pseudouridine synthase"/>
    <property type="match status" value="1"/>
</dbReference>
<dbReference type="NCBIfam" id="TIGR00093">
    <property type="entry name" value="pseudouridine synthase"/>
    <property type="match status" value="1"/>
</dbReference>
<gene>
    <name evidence="10" type="ORF">BHC54_04980</name>
</gene>
<dbReference type="Proteomes" id="UP000230202">
    <property type="component" value="Unassembled WGS sequence"/>
</dbReference>
<dbReference type="Pfam" id="PF01479">
    <property type="entry name" value="S4"/>
    <property type="match status" value="1"/>
</dbReference>
<dbReference type="EC" id="5.4.99.-" evidence="7"/>
<dbReference type="GO" id="GO:0003723">
    <property type="term" value="F:RNA binding"/>
    <property type="evidence" value="ECO:0007669"/>
    <property type="project" value="UniProtKB-KW"/>
</dbReference>
<dbReference type="Pfam" id="PF00849">
    <property type="entry name" value="PseudoU_synth_2"/>
    <property type="match status" value="1"/>
</dbReference>
<dbReference type="InterPro" id="IPR002942">
    <property type="entry name" value="S4_RNA-bd"/>
</dbReference>
<dbReference type="Gene3D" id="3.10.290.10">
    <property type="entry name" value="RNA-binding S4 domain"/>
    <property type="match status" value="1"/>
</dbReference>
<dbReference type="SUPFAM" id="SSF55174">
    <property type="entry name" value="Alpha-L RNA-binding motif"/>
    <property type="match status" value="1"/>
</dbReference>
<feature type="domain" description="RNA-binding S4" evidence="9">
    <location>
        <begin position="3"/>
        <end position="44"/>
    </location>
</feature>
<evidence type="ECO:0000256" key="7">
    <source>
        <dbReference type="RuleBase" id="RU003887"/>
    </source>
</evidence>
<dbReference type="EMBL" id="MEIL01000026">
    <property type="protein sequence ID" value="PIT39596.1"/>
    <property type="molecule type" value="Genomic_DNA"/>
</dbReference>
<comment type="similarity">
    <text evidence="1 7">Belongs to the pseudouridine synthase RsuA family.</text>
</comment>
<evidence type="ECO:0000256" key="6">
    <source>
        <dbReference type="PROSITE-ProRule" id="PRU00182"/>
    </source>
</evidence>
<dbReference type="CDD" id="cd02553">
    <property type="entry name" value="PseudoU_synth_RsuA"/>
    <property type="match status" value="1"/>
</dbReference>
<keyword evidence="2 6" id="KW-0694">RNA-binding</keyword>
<reference evidence="10" key="1">
    <citation type="journal article" date="2017" name="MBio">
        <title>Type VI secretion-mediated competition in the bee gut microbiome.</title>
        <authorList>
            <person name="Steele M.I."/>
            <person name="Kwong W.K."/>
            <person name="Powell J.E."/>
            <person name="Whiteley M."/>
            <person name="Moran N.A."/>
        </authorList>
    </citation>
    <scope>NUCLEOTIDE SEQUENCE [LARGE SCALE GENOMIC DNA]</scope>
    <source>
        <strain evidence="10">WkB273</strain>
    </source>
</reference>
<evidence type="ECO:0000256" key="2">
    <source>
        <dbReference type="ARBA" id="ARBA00022884"/>
    </source>
</evidence>
<accession>A0A2N9X794</accession>
<proteinExistence type="inferred from homology"/>
<protein>
    <recommendedName>
        <fullName evidence="7">Pseudouridine synthase</fullName>
        <ecNumber evidence="7">5.4.99.-</ecNumber>
    </recommendedName>
</protein>
<feature type="domain" description="Pseudouridine synthase RsuA/RluA-like" evidence="8">
    <location>
        <begin position="65"/>
        <end position="196"/>
    </location>
</feature>
<organism evidence="10 11">
    <name type="scientific">Snodgrassella alvi</name>
    <dbReference type="NCBI Taxonomy" id="1196083"/>
    <lineage>
        <taxon>Bacteria</taxon>
        <taxon>Pseudomonadati</taxon>
        <taxon>Pseudomonadota</taxon>
        <taxon>Betaproteobacteria</taxon>
        <taxon>Neisseriales</taxon>
        <taxon>Neisseriaceae</taxon>
        <taxon>Snodgrassella</taxon>
    </lineage>
</organism>
<dbReference type="GO" id="GO:0000455">
    <property type="term" value="P:enzyme-directed rRNA pseudouridine synthesis"/>
    <property type="evidence" value="ECO:0007669"/>
    <property type="project" value="UniProtKB-ARBA"/>
</dbReference>
<dbReference type="InterPro" id="IPR020103">
    <property type="entry name" value="PsdUridine_synth_cat_dom_sf"/>
</dbReference>
<dbReference type="RefSeq" id="WP_100152009.1">
    <property type="nucleotide sequence ID" value="NZ_MEIL01000026.1"/>
</dbReference>
<dbReference type="InterPro" id="IPR050343">
    <property type="entry name" value="RsuA_PseudoU_synthase"/>
</dbReference>
<dbReference type="Gene3D" id="3.30.70.580">
    <property type="entry name" value="Pseudouridine synthase I, catalytic domain, N-terminal subdomain"/>
    <property type="match status" value="1"/>
</dbReference>
<comment type="caution">
    <text evidence="10">The sequence shown here is derived from an EMBL/GenBank/DDBJ whole genome shotgun (WGS) entry which is preliminary data.</text>
</comment>
<evidence type="ECO:0000256" key="4">
    <source>
        <dbReference type="ARBA" id="ARBA00036749"/>
    </source>
</evidence>
<keyword evidence="3 7" id="KW-0413">Isomerase</keyword>
<dbReference type="PROSITE" id="PS01149">
    <property type="entry name" value="PSI_RSU"/>
    <property type="match status" value="1"/>
</dbReference>
<dbReference type="InterPro" id="IPR020094">
    <property type="entry name" value="TruA/RsuA/RluB/E/F_N"/>
</dbReference>
<dbReference type="PANTHER" id="PTHR47683:SF4">
    <property type="entry name" value="PSEUDOURIDINE SYNTHASE"/>
    <property type="match status" value="1"/>
</dbReference>
<evidence type="ECO:0000256" key="5">
    <source>
        <dbReference type="ARBA" id="ARBA00037590"/>
    </source>
</evidence>
<evidence type="ECO:0000259" key="8">
    <source>
        <dbReference type="Pfam" id="PF00849"/>
    </source>
</evidence>
<dbReference type="InterPro" id="IPR018496">
    <property type="entry name" value="PsdUridine_synth_RsuA/RluB_CS"/>
</dbReference>
<dbReference type="InterPro" id="IPR006145">
    <property type="entry name" value="PsdUridine_synth_RsuA/RluA"/>
</dbReference>
<dbReference type="InterPro" id="IPR042092">
    <property type="entry name" value="PsdUridine_s_RsuA/RluB/E/F_cat"/>
</dbReference>
<dbReference type="CDD" id="cd00165">
    <property type="entry name" value="S4"/>
    <property type="match status" value="1"/>
</dbReference>
<comment type="catalytic activity">
    <reaction evidence="4">
        <text>uridine(516) in 16S rRNA = pseudouridine(516) in 16S rRNA</text>
        <dbReference type="Rhea" id="RHEA:38867"/>
        <dbReference type="Rhea" id="RHEA-COMP:10089"/>
        <dbReference type="Rhea" id="RHEA-COMP:10090"/>
        <dbReference type="ChEBI" id="CHEBI:65314"/>
        <dbReference type="ChEBI" id="CHEBI:65315"/>
        <dbReference type="EC" id="5.4.99.19"/>
    </reaction>
</comment>
<name>A0A2N9X794_9NEIS</name>
<evidence type="ECO:0000313" key="10">
    <source>
        <dbReference type="EMBL" id="PIT39596.1"/>
    </source>
</evidence>
<dbReference type="Gene3D" id="3.30.70.1560">
    <property type="entry name" value="Alpha-L RNA-binding motif"/>
    <property type="match status" value="1"/>
</dbReference>
<evidence type="ECO:0000256" key="3">
    <source>
        <dbReference type="ARBA" id="ARBA00023235"/>
    </source>
</evidence>
<evidence type="ECO:0000256" key="1">
    <source>
        <dbReference type="ARBA" id="ARBA00008348"/>
    </source>
</evidence>
<sequence>MHLLKYLQAQGLGSRKQCQVLIKDAAVLINGQLCTDARMEIEPSNVSSLQIDEVNLPPVPLPYFYILLNKPADYETSHKPQFYPSVFSILPEPLRHLNMQAVGRLDADTTGVLILTNDGQFNHRCTSPKHKLPKIYRVSLKHAADESLCMKLQQGVLLHDDNETVKAEKAELTDSHTLLLTITSGKYHQVKRMVAAAGNRVVALHRSAFGPWQAEDLPVGGWHFFQPDFDKLQDAQY</sequence>
<dbReference type="PROSITE" id="PS50889">
    <property type="entry name" value="S4"/>
    <property type="match status" value="1"/>
</dbReference>
<comment type="function">
    <text evidence="5">Responsible for synthesis of pseudouridine from uracil-516 in 16S ribosomal RNA.</text>
</comment>
<dbReference type="InterPro" id="IPR036986">
    <property type="entry name" value="S4_RNA-bd_sf"/>
</dbReference>
<dbReference type="InterPro" id="IPR000748">
    <property type="entry name" value="PsdUridine_synth_RsuA/RluB/E/F"/>
</dbReference>